<reference evidence="1" key="1">
    <citation type="journal article" date="2021" name="Genome Biol. Evol.">
        <title>The assembled and annotated genome of the fairy-ring fungus Marasmius oreades.</title>
        <authorList>
            <person name="Hiltunen M."/>
            <person name="Ament-Velasquez S.L."/>
            <person name="Johannesson H."/>
        </authorList>
    </citation>
    <scope>NUCLEOTIDE SEQUENCE</scope>
    <source>
        <strain evidence="1">03SP1</strain>
    </source>
</reference>
<protein>
    <submittedName>
        <fullName evidence="1">Uncharacterized protein</fullName>
    </submittedName>
</protein>
<evidence type="ECO:0000313" key="1">
    <source>
        <dbReference type="EMBL" id="KAG7087826.1"/>
    </source>
</evidence>
<keyword evidence="2" id="KW-1185">Reference proteome</keyword>
<organism evidence="1 2">
    <name type="scientific">Marasmius oreades</name>
    <name type="common">fairy-ring Marasmius</name>
    <dbReference type="NCBI Taxonomy" id="181124"/>
    <lineage>
        <taxon>Eukaryota</taxon>
        <taxon>Fungi</taxon>
        <taxon>Dikarya</taxon>
        <taxon>Basidiomycota</taxon>
        <taxon>Agaricomycotina</taxon>
        <taxon>Agaricomycetes</taxon>
        <taxon>Agaricomycetidae</taxon>
        <taxon>Agaricales</taxon>
        <taxon>Marasmiineae</taxon>
        <taxon>Marasmiaceae</taxon>
        <taxon>Marasmius</taxon>
    </lineage>
</organism>
<evidence type="ECO:0000313" key="2">
    <source>
        <dbReference type="Proteomes" id="UP001049176"/>
    </source>
</evidence>
<name>A0A9P7UPB9_9AGAR</name>
<dbReference type="EMBL" id="CM032189">
    <property type="protein sequence ID" value="KAG7087826.1"/>
    <property type="molecule type" value="Genomic_DNA"/>
</dbReference>
<gene>
    <name evidence="1" type="ORF">E1B28_013765</name>
</gene>
<dbReference type="KEGG" id="more:E1B28_013765"/>
<accession>A0A9P7UPB9</accession>
<comment type="caution">
    <text evidence="1">The sequence shown here is derived from an EMBL/GenBank/DDBJ whole genome shotgun (WGS) entry which is preliminary data.</text>
</comment>
<dbReference type="RefSeq" id="XP_043004297.1">
    <property type="nucleotide sequence ID" value="XM_043158942.1"/>
</dbReference>
<dbReference type="AlphaFoldDB" id="A0A9P7UPB9"/>
<sequence length="113" mass="12344">MSSLCFVPYFTYGSTNGVGELAAMSSFGFLTNTLLSLVDTSNAYTNLLFPTPASHSDTFGSIVAFILALCRELENRHGLQWSHTSSRKVSEIEQMLNKITPYLLANLCGILSV</sequence>
<dbReference type="GeneID" id="66082840"/>
<proteinExistence type="predicted"/>
<dbReference type="Proteomes" id="UP001049176">
    <property type="component" value="Chromosome 9"/>
</dbReference>